<dbReference type="GO" id="GO:0016740">
    <property type="term" value="F:transferase activity"/>
    <property type="evidence" value="ECO:0007669"/>
    <property type="project" value="UniProtKB-KW"/>
</dbReference>
<gene>
    <name evidence="5" type="ORF">QLQ12_39970</name>
</gene>
<comment type="caution">
    <text evidence="5">The sequence shown here is derived from an EMBL/GenBank/DDBJ whole genome shotgun (WGS) entry which is preliminary data.</text>
</comment>
<dbReference type="InterPro" id="IPR000182">
    <property type="entry name" value="GNAT_dom"/>
</dbReference>
<keyword evidence="2" id="KW-0012">Acyltransferase</keyword>
<dbReference type="Pfam" id="PF00583">
    <property type="entry name" value="Acetyltransf_1"/>
    <property type="match status" value="1"/>
</dbReference>
<dbReference type="RefSeq" id="WP_282766208.1">
    <property type="nucleotide sequence ID" value="NZ_JASCTH010000037.1"/>
</dbReference>
<dbReference type="EMBL" id="JASCTH010000037">
    <property type="protein sequence ID" value="MDI6104787.1"/>
    <property type="molecule type" value="Genomic_DNA"/>
</dbReference>
<reference evidence="5 6" key="1">
    <citation type="submission" date="2023-05" db="EMBL/GenBank/DDBJ databases">
        <title>Actinoplanes sp. NEAU-A12 genome sequencing.</title>
        <authorList>
            <person name="Wang Z.-S."/>
        </authorList>
    </citation>
    <scope>NUCLEOTIDE SEQUENCE [LARGE SCALE GENOMIC DNA]</scope>
    <source>
        <strain evidence="5 6">NEAU-A12</strain>
    </source>
</reference>
<dbReference type="PANTHER" id="PTHR43877">
    <property type="entry name" value="AMINOALKYLPHOSPHONATE N-ACETYLTRANSFERASE-RELATED-RELATED"/>
    <property type="match status" value="1"/>
</dbReference>
<evidence type="ECO:0000313" key="6">
    <source>
        <dbReference type="Proteomes" id="UP001241758"/>
    </source>
</evidence>
<dbReference type="CDD" id="cd04301">
    <property type="entry name" value="NAT_SF"/>
    <property type="match status" value="1"/>
</dbReference>
<evidence type="ECO:0000313" key="5">
    <source>
        <dbReference type="EMBL" id="MDI6104787.1"/>
    </source>
</evidence>
<feature type="compositionally biased region" description="Low complexity" evidence="3">
    <location>
        <begin position="1"/>
        <end position="19"/>
    </location>
</feature>
<dbReference type="InterPro" id="IPR016181">
    <property type="entry name" value="Acyl_CoA_acyltransferase"/>
</dbReference>
<dbReference type="Gene3D" id="3.40.630.30">
    <property type="match status" value="1"/>
</dbReference>
<organism evidence="5 6">
    <name type="scientific">Actinoplanes sandaracinus</name>
    <dbReference type="NCBI Taxonomy" id="3045177"/>
    <lineage>
        <taxon>Bacteria</taxon>
        <taxon>Bacillati</taxon>
        <taxon>Actinomycetota</taxon>
        <taxon>Actinomycetes</taxon>
        <taxon>Micromonosporales</taxon>
        <taxon>Micromonosporaceae</taxon>
        <taxon>Actinoplanes</taxon>
    </lineage>
</organism>
<evidence type="ECO:0000256" key="3">
    <source>
        <dbReference type="SAM" id="MobiDB-lite"/>
    </source>
</evidence>
<name>A0ABT6WYI0_9ACTN</name>
<sequence length="193" mass="20772">MQDTAGASAPESSGPSSTPVLSGGLSRLVPVGQEHTADLCRIRALPEVLRYWRKPDPASGWPLDDPDVVRFAVVVDEQVVGLIQYSQEDHPDYRHASLDIFLDPAVHGRGVGRDAVATLAAHLVDDHGHHRLVIDPATDNHAAIRCYTAVGFRPVGVMRRYERDAAGNGWHGGLLMDLLAEDLQRGPVVAGPG</sequence>
<keyword evidence="1 5" id="KW-0808">Transferase</keyword>
<dbReference type="EC" id="2.-.-.-" evidence="5"/>
<evidence type="ECO:0000256" key="1">
    <source>
        <dbReference type="ARBA" id="ARBA00022679"/>
    </source>
</evidence>
<evidence type="ECO:0000256" key="2">
    <source>
        <dbReference type="ARBA" id="ARBA00023315"/>
    </source>
</evidence>
<dbReference type="InterPro" id="IPR050832">
    <property type="entry name" value="Bact_Acetyltransf"/>
</dbReference>
<protein>
    <submittedName>
        <fullName evidence="5">GNAT family protein</fullName>
        <ecNumber evidence="5">2.-.-.-</ecNumber>
    </submittedName>
</protein>
<dbReference type="SUPFAM" id="SSF55729">
    <property type="entry name" value="Acyl-CoA N-acyltransferases (Nat)"/>
    <property type="match status" value="1"/>
</dbReference>
<feature type="domain" description="N-acetyltransferase" evidence="4">
    <location>
        <begin position="29"/>
        <end position="181"/>
    </location>
</feature>
<evidence type="ECO:0000259" key="4">
    <source>
        <dbReference type="PROSITE" id="PS51186"/>
    </source>
</evidence>
<feature type="region of interest" description="Disordered" evidence="3">
    <location>
        <begin position="1"/>
        <end position="25"/>
    </location>
</feature>
<dbReference type="Proteomes" id="UP001241758">
    <property type="component" value="Unassembled WGS sequence"/>
</dbReference>
<accession>A0ABT6WYI0</accession>
<dbReference type="PROSITE" id="PS51186">
    <property type="entry name" value="GNAT"/>
    <property type="match status" value="1"/>
</dbReference>
<dbReference type="PANTHER" id="PTHR43877:SF2">
    <property type="entry name" value="AMINOALKYLPHOSPHONATE N-ACETYLTRANSFERASE-RELATED"/>
    <property type="match status" value="1"/>
</dbReference>
<proteinExistence type="predicted"/>
<keyword evidence="6" id="KW-1185">Reference proteome</keyword>